<keyword evidence="4 6" id="KW-1133">Transmembrane helix</keyword>
<dbReference type="AlphaFoldDB" id="A0A3D8RR51"/>
<proteinExistence type="inferred from homology"/>
<dbReference type="PANTHER" id="PTHR10165:SF154">
    <property type="entry name" value="PAP2 DOMAIN PROTEIN (AFU_ORTHOLOGUE AFUA_1G09730)"/>
    <property type="match status" value="1"/>
</dbReference>
<evidence type="ECO:0000313" key="8">
    <source>
        <dbReference type="EMBL" id="RDW76344.1"/>
    </source>
</evidence>
<dbReference type="OrthoDB" id="10030083at2759"/>
<accession>A0A3D8RR51</accession>
<dbReference type="InterPro" id="IPR043216">
    <property type="entry name" value="PAP-like"/>
</dbReference>
<dbReference type="Pfam" id="PF01569">
    <property type="entry name" value="PAP2"/>
    <property type="match status" value="1"/>
</dbReference>
<feature type="domain" description="Phosphatidic acid phosphatase type 2/haloperoxidase" evidence="7">
    <location>
        <begin position="131"/>
        <end position="221"/>
    </location>
</feature>
<evidence type="ECO:0000256" key="4">
    <source>
        <dbReference type="ARBA" id="ARBA00022989"/>
    </source>
</evidence>
<dbReference type="Proteomes" id="UP000256690">
    <property type="component" value="Unassembled WGS sequence"/>
</dbReference>
<dbReference type="GO" id="GO:0008195">
    <property type="term" value="F:phosphatidate phosphatase activity"/>
    <property type="evidence" value="ECO:0007669"/>
    <property type="project" value="TreeGrafter"/>
</dbReference>
<protein>
    <recommendedName>
        <fullName evidence="7">Phosphatidic acid phosphatase type 2/haloperoxidase domain-containing protein</fullName>
    </recommendedName>
</protein>
<evidence type="ECO:0000256" key="1">
    <source>
        <dbReference type="ARBA" id="ARBA00004141"/>
    </source>
</evidence>
<dbReference type="InterPro" id="IPR036938">
    <property type="entry name" value="PAP2/HPO_sf"/>
</dbReference>
<dbReference type="GO" id="GO:0016020">
    <property type="term" value="C:membrane"/>
    <property type="evidence" value="ECO:0007669"/>
    <property type="project" value="UniProtKB-SubCell"/>
</dbReference>
<organism evidence="8 9">
    <name type="scientific">Aspergillus mulundensis</name>
    <dbReference type="NCBI Taxonomy" id="1810919"/>
    <lineage>
        <taxon>Eukaryota</taxon>
        <taxon>Fungi</taxon>
        <taxon>Dikarya</taxon>
        <taxon>Ascomycota</taxon>
        <taxon>Pezizomycotina</taxon>
        <taxon>Eurotiomycetes</taxon>
        <taxon>Eurotiomycetidae</taxon>
        <taxon>Eurotiales</taxon>
        <taxon>Aspergillaceae</taxon>
        <taxon>Aspergillus</taxon>
        <taxon>Aspergillus subgen. Nidulantes</taxon>
    </lineage>
</organism>
<comment type="subcellular location">
    <subcellularLocation>
        <location evidence="1">Membrane</location>
        <topology evidence="1">Multi-pass membrane protein</topology>
    </subcellularLocation>
</comment>
<feature type="transmembrane region" description="Helical" evidence="6">
    <location>
        <begin position="71"/>
        <end position="95"/>
    </location>
</feature>
<dbReference type="GeneID" id="38116706"/>
<evidence type="ECO:0000256" key="5">
    <source>
        <dbReference type="ARBA" id="ARBA00023136"/>
    </source>
</evidence>
<feature type="transmembrane region" description="Helical" evidence="6">
    <location>
        <begin position="123"/>
        <end position="143"/>
    </location>
</feature>
<sequence>MPLPQLKDLPGMPRGHASFSISVVLSYIVDWILIVGIALIGFGFHEVEPNHMPFSLTDISFSYPHIKDDTISTAVLAVVSLIAPAVLIAVVCLLLTPGASIDRSNSALDSRPPSKALLLRRKIWEWNAGWLGLALACAGAFMATEGLKDLYGMPRPDMLARCDPDLENVASFAVSGLGQRLQGAPTLVSWDICRNKADIVKNDAFVSFPSGHSSCIFMSFFAGDAQC</sequence>
<evidence type="ECO:0000313" key="9">
    <source>
        <dbReference type="Proteomes" id="UP000256690"/>
    </source>
</evidence>
<keyword evidence="3 6" id="KW-0812">Transmembrane</keyword>
<comment type="caution">
    <text evidence="8">The sequence shown here is derived from an EMBL/GenBank/DDBJ whole genome shotgun (WGS) entry which is preliminary data.</text>
</comment>
<keyword evidence="9" id="KW-1185">Reference proteome</keyword>
<reference evidence="8 9" key="1">
    <citation type="journal article" date="2018" name="IMA Fungus">
        <title>IMA Genome-F 9: Draft genome sequence of Annulohypoxylon stygium, Aspergillus mulundensis, Berkeleyomyces basicola (syn. Thielaviopsis basicola), Ceratocystis smalleyi, two Cercospora beticola strains, Coleophoma cylindrospora, Fusarium fracticaudum, Phialophora cf. hyalina, and Morchella septimelata.</title>
        <authorList>
            <person name="Wingfield B.D."/>
            <person name="Bills G.F."/>
            <person name="Dong Y."/>
            <person name="Huang W."/>
            <person name="Nel W.J."/>
            <person name="Swalarsk-Parry B.S."/>
            <person name="Vaghefi N."/>
            <person name="Wilken P.M."/>
            <person name="An Z."/>
            <person name="de Beer Z.W."/>
            <person name="De Vos L."/>
            <person name="Chen L."/>
            <person name="Duong T.A."/>
            <person name="Gao Y."/>
            <person name="Hammerbacher A."/>
            <person name="Kikkert J.R."/>
            <person name="Li Y."/>
            <person name="Li H."/>
            <person name="Li K."/>
            <person name="Li Q."/>
            <person name="Liu X."/>
            <person name="Ma X."/>
            <person name="Naidoo K."/>
            <person name="Pethybridge S.J."/>
            <person name="Sun J."/>
            <person name="Steenkamp E.T."/>
            <person name="van der Nest M.A."/>
            <person name="van Wyk S."/>
            <person name="Wingfield M.J."/>
            <person name="Xiong C."/>
            <person name="Yue Q."/>
            <person name="Zhang X."/>
        </authorList>
    </citation>
    <scope>NUCLEOTIDE SEQUENCE [LARGE SCALE GENOMIC DNA]</scope>
    <source>
        <strain evidence="8 9">DSM 5745</strain>
    </source>
</reference>
<gene>
    <name evidence="8" type="ORF">DSM5745_06336</name>
</gene>
<dbReference type="InterPro" id="IPR000326">
    <property type="entry name" value="PAP2/HPO"/>
</dbReference>
<dbReference type="STRING" id="1810919.A0A3D8RR51"/>
<keyword evidence="5 6" id="KW-0472">Membrane</keyword>
<dbReference type="PANTHER" id="PTHR10165">
    <property type="entry name" value="LIPID PHOSPHATE PHOSPHATASE"/>
    <property type="match status" value="1"/>
</dbReference>
<comment type="similarity">
    <text evidence="2">Belongs to the PA-phosphatase related phosphoesterase family.</text>
</comment>
<dbReference type="Gene3D" id="1.20.144.10">
    <property type="entry name" value="Phosphatidic acid phosphatase type 2/haloperoxidase"/>
    <property type="match status" value="1"/>
</dbReference>
<dbReference type="GO" id="GO:0006644">
    <property type="term" value="P:phospholipid metabolic process"/>
    <property type="evidence" value="ECO:0007669"/>
    <property type="project" value="InterPro"/>
</dbReference>
<dbReference type="RefSeq" id="XP_026602656.1">
    <property type="nucleotide sequence ID" value="XM_026748352.1"/>
</dbReference>
<evidence type="ECO:0000259" key="7">
    <source>
        <dbReference type="Pfam" id="PF01569"/>
    </source>
</evidence>
<evidence type="ECO:0000256" key="6">
    <source>
        <dbReference type="SAM" id="Phobius"/>
    </source>
</evidence>
<dbReference type="GO" id="GO:0046839">
    <property type="term" value="P:phospholipid dephosphorylation"/>
    <property type="evidence" value="ECO:0007669"/>
    <property type="project" value="TreeGrafter"/>
</dbReference>
<evidence type="ECO:0000256" key="2">
    <source>
        <dbReference type="ARBA" id="ARBA00008816"/>
    </source>
</evidence>
<name>A0A3D8RR51_9EURO</name>
<dbReference type="EMBL" id="PVWQ01000007">
    <property type="protein sequence ID" value="RDW76344.1"/>
    <property type="molecule type" value="Genomic_DNA"/>
</dbReference>
<dbReference type="SUPFAM" id="SSF48317">
    <property type="entry name" value="Acid phosphatase/Vanadium-dependent haloperoxidase"/>
    <property type="match status" value="1"/>
</dbReference>
<feature type="transmembrane region" description="Helical" evidence="6">
    <location>
        <begin position="21"/>
        <end position="44"/>
    </location>
</feature>
<evidence type="ECO:0000256" key="3">
    <source>
        <dbReference type="ARBA" id="ARBA00022692"/>
    </source>
</evidence>